<organism evidence="4 5">
    <name type="scientific">Carboxydothermus islandicus</name>
    <dbReference type="NCBI Taxonomy" id="661089"/>
    <lineage>
        <taxon>Bacteria</taxon>
        <taxon>Bacillati</taxon>
        <taxon>Bacillota</taxon>
        <taxon>Clostridia</taxon>
        <taxon>Thermoanaerobacterales</taxon>
        <taxon>Thermoanaerobacteraceae</taxon>
        <taxon>Carboxydothermus</taxon>
    </lineage>
</organism>
<keyword evidence="1 2" id="KW-0732">Signal</keyword>
<dbReference type="Pfam" id="PF01835">
    <property type="entry name" value="MG2"/>
    <property type="match status" value="1"/>
</dbReference>
<sequence>MSRKMFLFVLVFLFFAFTATALGTTLTIQVATNKMSYEPGKTVTIRANAQLDLTRIVTSKIKSATVTVKDPTGKVLVNAAAMSKDPYTGLCFYNYTLPATAVKGDYTVSVTITDTSRNSGTATWSFKVKLPVPDHSKLITYYEGTKTCISCHSKQANDMFNSVHYQWNGDNSRSIELVGTTVSKLGGINDFCIWPDMNWLTIFNKVDGTKGPGGCAVCHAGLGKKPSPTVSQEQLENIDCLICHSPTYKRTVVQNADGTYSLAPDPSIDIQAAAKNIQRPGRAECMRCHEKSGGGDNYKRGDLESTLKACDYSYDVHMGTNGQNFTCQDCHKTENHRIAGRGSDMRALDSTFNLNCEVCHTQIPHRSYNTNYADLNRHTDKVNCTVCHIPTFAKSIPTDMHRNWQVMELDTAKQLYDPEIVKQTNVMPQYAWFNGYSHFYRFKDPVSLDERGVQKMSWPDGSFVDSGGKFSKLYAFKVHTASQPMEILSKVLLPVKNKTAFETGDVNRAIMEGAALANIPYTGHTFVNTERYMGISHGVGPKSTALSCSNQPCHGNENRIPFSKLGYTTRGTIAQLCDVCHSAKTYTNFTDLHAKHRGKKNCSACHGSGYPLKEPTTTLCDNCHKLRTYSDVNVLHAKHVASRQIDCINCHTFTASLTGEGHTKDN</sequence>
<dbReference type="PANTHER" id="PTHR35038">
    <property type="entry name" value="DISSIMILATORY SULFITE REDUCTASE SIRA"/>
    <property type="match status" value="1"/>
</dbReference>
<reference evidence="5" key="1">
    <citation type="submission" date="2016-12" db="EMBL/GenBank/DDBJ databases">
        <title>Draft Genome Sequences od Carboxydothermus pertinax and islandicus, Hydrogenogenic Carboxydotrophic Bacteria.</title>
        <authorList>
            <person name="Fukuyama Y."/>
            <person name="Ohmae K."/>
            <person name="Yoneda Y."/>
            <person name="Yoshida T."/>
            <person name="Sako Y."/>
        </authorList>
    </citation>
    <scope>NUCLEOTIDE SEQUENCE [LARGE SCALE GENOMIC DNA]</scope>
    <source>
        <strain evidence="5">SET</strain>
    </source>
</reference>
<name>A0A1L8D044_9THEO</name>
<accession>A0A1L8D044</accession>
<dbReference type="InterPro" id="IPR024673">
    <property type="entry name" value="Octahem_Cyt_c"/>
</dbReference>
<proteinExistence type="predicted"/>
<dbReference type="SUPFAM" id="SSF48695">
    <property type="entry name" value="Multiheme cytochromes"/>
    <property type="match status" value="2"/>
</dbReference>
<dbReference type="AlphaFoldDB" id="A0A1L8D044"/>
<gene>
    <name evidence="4" type="ORF">ciss_04240</name>
</gene>
<evidence type="ECO:0000256" key="1">
    <source>
        <dbReference type="ARBA" id="ARBA00022729"/>
    </source>
</evidence>
<dbReference type="InterPro" id="IPR036280">
    <property type="entry name" value="Multihaem_cyt_sf"/>
</dbReference>
<comment type="caution">
    <text evidence="4">The sequence shown here is derived from an EMBL/GenBank/DDBJ whole genome shotgun (WGS) entry which is preliminary data.</text>
</comment>
<dbReference type="Gene3D" id="1.10.1130.10">
    <property type="entry name" value="Flavocytochrome C3, Chain A"/>
    <property type="match status" value="1"/>
</dbReference>
<dbReference type="OrthoDB" id="9788513at2"/>
<feature type="signal peptide" evidence="2">
    <location>
        <begin position="1"/>
        <end position="21"/>
    </location>
</feature>
<dbReference type="InterPro" id="IPR002890">
    <property type="entry name" value="MG2"/>
</dbReference>
<protein>
    <recommendedName>
        <fullName evidence="3">Macroglobulin domain-containing protein</fullName>
    </recommendedName>
</protein>
<feature type="domain" description="Macroglobulin" evidence="3">
    <location>
        <begin position="30"/>
        <end position="128"/>
    </location>
</feature>
<dbReference type="Gene3D" id="2.60.40.1930">
    <property type="match status" value="1"/>
</dbReference>
<evidence type="ECO:0000313" key="4">
    <source>
        <dbReference type="EMBL" id="GAV24491.1"/>
    </source>
</evidence>
<evidence type="ECO:0000259" key="3">
    <source>
        <dbReference type="Pfam" id="PF01835"/>
    </source>
</evidence>
<dbReference type="RefSeq" id="WP_075864688.1">
    <property type="nucleotide sequence ID" value="NZ_BDJL01000007.1"/>
</dbReference>
<feature type="chain" id="PRO_5013267694" description="Macroglobulin domain-containing protein" evidence="2">
    <location>
        <begin position="22"/>
        <end position="666"/>
    </location>
</feature>
<evidence type="ECO:0000313" key="5">
    <source>
        <dbReference type="Proteomes" id="UP000187338"/>
    </source>
</evidence>
<keyword evidence="5" id="KW-1185">Reference proteome</keyword>
<dbReference type="Pfam" id="PF11783">
    <property type="entry name" value="Cytochrome_cB"/>
    <property type="match status" value="1"/>
</dbReference>
<dbReference type="CDD" id="cd08168">
    <property type="entry name" value="Cytochrom_C3"/>
    <property type="match status" value="1"/>
</dbReference>
<dbReference type="STRING" id="661089.ciss_04240"/>
<evidence type="ECO:0000256" key="2">
    <source>
        <dbReference type="SAM" id="SignalP"/>
    </source>
</evidence>
<dbReference type="GO" id="GO:0004866">
    <property type="term" value="F:endopeptidase inhibitor activity"/>
    <property type="evidence" value="ECO:0007669"/>
    <property type="project" value="InterPro"/>
</dbReference>
<dbReference type="InterPro" id="IPR051829">
    <property type="entry name" value="Multiheme_Cytochr_ET"/>
</dbReference>
<dbReference type="EMBL" id="BDJL01000007">
    <property type="protein sequence ID" value="GAV24491.1"/>
    <property type="molecule type" value="Genomic_DNA"/>
</dbReference>
<dbReference type="Proteomes" id="UP000187338">
    <property type="component" value="Unassembled WGS sequence"/>
</dbReference>